<reference evidence="1" key="1">
    <citation type="submission" date="2023-04" db="EMBL/GenBank/DDBJ databases">
        <authorList>
            <consortium name="ELIXIR-Norway"/>
        </authorList>
    </citation>
    <scope>NUCLEOTIDE SEQUENCE [LARGE SCALE GENOMIC DNA]</scope>
</reference>
<proteinExistence type="predicted"/>
<evidence type="ECO:0000313" key="2">
    <source>
        <dbReference type="Proteomes" id="UP001176941"/>
    </source>
</evidence>
<keyword evidence="2" id="KW-1185">Reference proteome</keyword>
<organism evidence="1 2">
    <name type="scientific">Rangifer tarandus platyrhynchus</name>
    <name type="common">Svalbard reindeer</name>
    <dbReference type="NCBI Taxonomy" id="3082113"/>
    <lineage>
        <taxon>Eukaryota</taxon>
        <taxon>Metazoa</taxon>
        <taxon>Chordata</taxon>
        <taxon>Craniata</taxon>
        <taxon>Vertebrata</taxon>
        <taxon>Euteleostomi</taxon>
        <taxon>Mammalia</taxon>
        <taxon>Eutheria</taxon>
        <taxon>Laurasiatheria</taxon>
        <taxon>Artiodactyla</taxon>
        <taxon>Ruminantia</taxon>
        <taxon>Pecora</taxon>
        <taxon>Cervidae</taxon>
        <taxon>Odocoileinae</taxon>
        <taxon>Rangifer</taxon>
    </lineage>
</organism>
<name>A0ABN8Z0V0_RANTA</name>
<accession>A0ABN8Z0V0</accession>
<gene>
    <name evidence="1" type="ORF">MRATA1EN1_LOCUS15513</name>
</gene>
<dbReference type="EMBL" id="OX459961">
    <property type="protein sequence ID" value="CAI9166551.1"/>
    <property type="molecule type" value="Genomic_DNA"/>
</dbReference>
<evidence type="ECO:0000313" key="1">
    <source>
        <dbReference type="EMBL" id="CAI9166551.1"/>
    </source>
</evidence>
<protein>
    <submittedName>
        <fullName evidence="1">Uncharacterized protein</fullName>
    </submittedName>
</protein>
<dbReference type="Proteomes" id="UP001176941">
    <property type="component" value="Chromosome 25"/>
</dbReference>
<sequence length="155" mass="17404">MVLWLQLCSGRPAWLSCDQKFGQSTARMASLCPVWKAGNYLKIPVCTCLTFSLVQLELLPECPDTASPQGVGFSLHSSWALQGSILGAREGSKKTRQNRMTFSELALEDTQHHFSIRYRWKQSDAYPDHGEGAKDPTSRRQGCRSIWGLCLKILQ</sequence>